<proteinExistence type="predicted"/>
<evidence type="ECO:0008006" key="5">
    <source>
        <dbReference type="Google" id="ProtNLM"/>
    </source>
</evidence>
<protein>
    <recommendedName>
        <fullName evidence="5">DUF262 domain-containing protein</fullName>
    </recommendedName>
</protein>
<dbReference type="Proteomes" id="UP000250134">
    <property type="component" value="Chromosome"/>
</dbReference>
<dbReference type="Pfam" id="PF03235">
    <property type="entry name" value="GmrSD_N"/>
    <property type="match status" value="1"/>
</dbReference>
<dbReference type="KEGG" id="tgg:A3K92_00330"/>
<evidence type="ECO:0000259" key="2">
    <source>
        <dbReference type="Pfam" id="PF07510"/>
    </source>
</evidence>
<feature type="domain" description="GmrSD restriction endonucleases N-terminal" evidence="1">
    <location>
        <begin position="17"/>
        <end position="232"/>
    </location>
</feature>
<dbReference type="GeneID" id="33330948"/>
<evidence type="ECO:0000313" key="4">
    <source>
        <dbReference type="Proteomes" id="UP000250134"/>
    </source>
</evidence>
<organism evidence="3 4">
    <name type="scientific">Thermococcus gorgonarius</name>
    <dbReference type="NCBI Taxonomy" id="71997"/>
    <lineage>
        <taxon>Archaea</taxon>
        <taxon>Methanobacteriati</taxon>
        <taxon>Methanobacteriota</taxon>
        <taxon>Thermococci</taxon>
        <taxon>Thermococcales</taxon>
        <taxon>Thermococcaceae</taxon>
        <taxon>Thermococcus</taxon>
    </lineage>
</organism>
<dbReference type="EMBL" id="CP014855">
    <property type="protein sequence ID" value="ASJ00038.1"/>
    <property type="molecule type" value="Genomic_DNA"/>
</dbReference>
<feature type="domain" description="GmrSD restriction endonucleases C-terminal" evidence="2">
    <location>
        <begin position="445"/>
        <end position="574"/>
    </location>
</feature>
<evidence type="ECO:0000259" key="1">
    <source>
        <dbReference type="Pfam" id="PF03235"/>
    </source>
</evidence>
<dbReference type="Pfam" id="PF07510">
    <property type="entry name" value="GmrSD_C"/>
    <property type="match status" value="1"/>
</dbReference>
<dbReference type="InterPro" id="IPR004919">
    <property type="entry name" value="GmrSD_N"/>
</dbReference>
<dbReference type="OrthoDB" id="318965at2157"/>
<dbReference type="AlphaFoldDB" id="A0A2Z2MD99"/>
<sequence length="585" mass="69967">MSENKPIIEAKEVNVVELLSNKFYRIPIYQRPFSWKEENFQEFVEDILDAIEDDQPSYFLGSILLRSENDGMTYEIVDGQQRLTSLIVLLSVFRDYLNDEGLHWDWIVSKGNEYAGIPPREKIKVWSDLQELFSEYIYKIGGTSKFIDDVKNRRIILVDKDSPAYHPYEAITTFRNFVESLDRETMRRFLKYLFQNVYFVRIITTDRSSAFRLFNVLNTRGLPLSSADVLKSMNLEPLPEEAREEYFRKWRNLEEDIGREGLENLLGWIRAIYTEEKAKRELVEEFEKLFKENKIEKGEGFFKLVLEYGEIYRDKILDPQIVGLIPWKKVRYITLIDIMNRFLPFSEWVSPLLLFYKKFRDEESLYNFAFMLERKLFIEWCADFTATERTTSAISLIRLIKNSNSPQDVLEKMFEHTEEFRRGRERRKIDFNDKELVRKILLSKVDDSQFYTLKGGKMARYLLLRLDMEMQEENFPGYANIGTITVEHILPRSPNDKWLEIFSEDEVKDIVHKLGNLTLLNKRKNSRASNYEFSKKKKKYFEVERSPFAITSMLREYKVWDKKAFQKRHKELLDLTFRIYLSQED</sequence>
<dbReference type="RefSeq" id="WP_088884382.1">
    <property type="nucleotide sequence ID" value="NZ_CP014855.1"/>
</dbReference>
<gene>
    <name evidence="3" type="ORF">A3K92_00330</name>
</gene>
<dbReference type="PANTHER" id="PTHR35149">
    <property type="entry name" value="SLL5132 PROTEIN"/>
    <property type="match status" value="1"/>
</dbReference>
<reference evidence="3 4" key="1">
    <citation type="submission" date="2016-03" db="EMBL/GenBank/DDBJ databases">
        <title>Complete genome sequence of Thermococcus gorgonarius.</title>
        <authorList>
            <person name="Oger P.M."/>
        </authorList>
    </citation>
    <scope>NUCLEOTIDE SEQUENCE [LARGE SCALE GENOMIC DNA]</scope>
    <source>
        <strain evidence="3 4">W-12</strain>
    </source>
</reference>
<evidence type="ECO:0000313" key="3">
    <source>
        <dbReference type="EMBL" id="ASJ00038.1"/>
    </source>
</evidence>
<accession>A0A2Z2MD99</accession>
<name>A0A2Z2MD99_THEGO</name>
<dbReference type="InterPro" id="IPR011089">
    <property type="entry name" value="GmrSD_C"/>
</dbReference>
<dbReference type="PANTHER" id="PTHR35149:SF1">
    <property type="entry name" value="DUF5655 DOMAIN-CONTAINING PROTEIN"/>
    <property type="match status" value="1"/>
</dbReference>
<keyword evidence="4" id="KW-1185">Reference proteome</keyword>